<sequence>MAVVWKWSHVLQRSALILHNAKCLRTESAILSAPSLGRRTRRASRDHLVTLLERPAGREPAEPAEPAERLVVCSVHLHPPQMFLTKGLTYEKYLDPLRRAIESLAGLNGTENEGVTLQTPCLLLGDFNLDPEHFERLTKGFRWFSLLVKLLTIPIPADVETLRWPQEDNGKARKVCCQSSNIDACRALGDEGFRAFERHARETLEALSGDILQESYVKADPFGCLVEKTMVSSSHDKCGIRKDG</sequence>
<evidence type="ECO:0008006" key="3">
    <source>
        <dbReference type="Google" id="ProtNLM"/>
    </source>
</evidence>
<dbReference type="InterPro" id="IPR036691">
    <property type="entry name" value="Endo/exonu/phosph_ase_sf"/>
</dbReference>
<dbReference type="SUPFAM" id="SSF56219">
    <property type="entry name" value="DNase I-like"/>
    <property type="match status" value="1"/>
</dbReference>
<keyword evidence="2" id="KW-1185">Reference proteome</keyword>
<reference evidence="1 2" key="1">
    <citation type="submission" date="2024-02" db="EMBL/GenBank/DDBJ databases">
        <authorList>
            <person name="Chen Y."/>
            <person name="Shah S."/>
            <person name="Dougan E. K."/>
            <person name="Thang M."/>
            <person name="Chan C."/>
        </authorList>
    </citation>
    <scope>NUCLEOTIDE SEQUENCE [LARGE SCALE GENOMIC DNA]</scope>
</reference>
<accession>A0ABP0N407</accession>
<protein>
    <recommendedName>
        <fullName evidence="3">Nocturnin</fullName>
    </recommendedName>
</protein>
<proteinExistence type="predicted"/>
<evidence type="ECO:0000313" key="2">
    <source>
        <dbReference type="Proteomes" id="UP001642484"/>
    </source>
</evidence>
<comment type="caution">
    <text evidence="1">The sequence shown here is derived from an EMBL/GenBank/DDBJ whole genome shotgun (WGS) entry which is preliminary data.</text>
</comment>
<name>A0ABP0N407_9DINO</name>
<dbReference type="EMBL" id="CAXAMN010021361">
    <property type="protein sequence ID" value="CAK9058361.1"/>
    <property type="molecule type" value="Genomic_DNA"/>
</dbReference>
<evidence type="ECO:0000313" key="1">
    <source>
        <dbReference type="EMBL" id="CAK9058361.1"/>
    </source>
</evidence>
<dbReference type="Proteomes" id="UP001642484">
    <property type="component" value="Unassembled WGS sequence"/>
</dbReference>
<organism evidence="1 2">
    <name type="scientific">Durusdinium trenchii</name>
    <dbReference type="NCBI Taxonomy" id="1381693"/>
    <lineage>
        <taxon>Eukaryota</taxon>
        <taxon>Sar</taxon>
        <taxon>Alveolata</taxon>
        <taxon>Dinophyceae</taxon>
        <taxon>Suessiales</taxon>
        <taxon>Symbiodiniaceae</taxon>
        <taxon>Durusdinium</taxon>
    </lineage>
</organism>
<gene>
    <name evidence="1" type="ORF">CCMP2556_LOCUS28767</name>
</gene>